<dbReference type="NCBIfam" id="TIGR02039">
    <property type="entry name" value="CysD"/>
    <property type="match status" value="1"/>
</dbReference>
<evidence type="ECO:0000256" key="5">
    <source>
        <dbReference type="ARBA" id="ARBA00022840"/>
    </source>
</evidence>
<comment type="catalytic activity">
    <reaction evidence="6">
        <text>sulfate + ATP + H(+) = adenosine 5'-phosphosulfate + diphosphate</text>
        <dbReference type="Rhea" id="RHEA:18133"/>
        <dbReference type="ChEBI" id="CHEBI:15378"/>
        <dbReference type="ChEBI" id="CHEBI:16189"/>
        <dbReference type="ChEBI" id="CHEBI:30616"/>
        <dbReference type="ChEBI" id="CHEBI:33019"/>
        <dbReference type="ChEBI" id="CHEBI:58243"/>
        <dbReference type="EC" id="2.7.7.4"/>
    </reaction>
</comment>
<dbReference type="Pfam" id="PF01507">
    <property type="entry name" value="PAPS_reduct"/>
    <property type="match status" value="1"/>
</dbReference>
<dbReference type="EMBL" id="JBHUHT010000031">
    <property type="protein sequence ID" value="MFD2098105.1"/>
    <property type="molecule type" value="Genomic_DNA"/>
</dbReference>
<dbReference type="InterPro" id="IPR002500">
    <property type="entry name" value="PAPS_reduct_dom"/>
</dbReference>
<dbReference type="Gene3D" id="3.40.50.620">
    <property type="entry name" value="HUPs"/>
    <property type="match status" value="1"/>
</dbReference>
<protein>
    <recommendedName>
        <fullName evidence="6">Sulfate adenylyltransferase subunit 2</fullName>
        <ecNumber evidence="6">2.7.7.4</ecNumber>
    </recommendedName>
    <alternativeName>
        <fullName evidence="6">ATP-sulfurylase small subunit</fullName>
    </alternativeName>
    <alternativeName>
        <fullName evidence="6">Sulfate adenylate transferase</fullName>
        <shortName evidence="6">SAT</shortName>
    </alternativeName>
</protein>
<keyword evidence="3 6" id="KW-0548">Nucleotidyltransferase</keyword>
<evidence type="ECO:0000256" key="2">
    <source>
        <dbReference type="ARBA" id="ARBA00022679"/>
    </source>
</evidence>
<dbReference type="Proteomes" id="UP001597380">
    <property type="component" value="Unassembled WGS sequence"/>
</dbReference>
<dbReference type="NCBIfam" id="NF003587">
    <property type="entry name" value="PRK05253.1"/>
    <property type="match status" value="1"/>
</dbReference>
<feature type="domain" description="Phosphoadenosine phosphosulphate reductase" evidence="7">
    <location>
        <begin position="29"/>
        <end position="256"/>
    </location>
</feature>
<dbReference type="GO" id="GO:0004781">
    <property type="term" value="F:sulfate adenylyltransferase (ATP) activity"/>
    <property type="evidence" value="ECO:0007669"/>
    <property type="project" value="UniProtKB-EC"/>
</dbReference>
<comment type="similarity">
    <text evidence="1 6">Belongs to the PAPS reductase family. CysD subfamily.</text>
</comment>
<keyword evidence="2 6" id="KW-0808">Transferase</keyword>
<organism evidence="8 9">
    <name type="scientific">Corallincola platygyrae</name>
    <dbReference type="NCBI Taxonomy" id="1193278"/>
    <lineage>
        <taxon>Bacteria</taxon>
        <taxon>Pseudomonadati</taxon>
        <taxon>Pseudomonadota</taxon>
        <taxon>Gammaproteobacteria</taxon>
        <taxon>Alteromonadales</taxon>
        <taxon>Psychromonadaceae</taxon>
        <taxon>Corallincola</taxon>
    </lineage>
</organism>
<comment type="caution">
    <text evidence="8">The sequence shown here is derived from an EMBL/GenBank/DDBJ whole genome shotgun (WGS) entry which is preliminary data.</text>
</comment>
<keyword evidence="4 6" id="KW-0547">Nucleotide-binding</keyword>
<dbReference type="NCBIfam" id="NF009214">
    <property type="entry name" value="PRK12563.1"/>
    <property type="match status" value="1"/>
</dbReference>
<comment type="pathway">
    <text evidence="6">Sulfur metabolism; hydrogen sulfide biosynthesis; sulfite from sulfate: step 1/3.</text>
</comment>
<keyword evidence="9" id="KW-1185">Reference proteome</keyword>
<evidence type="ECO:0000259" key="7">
    <source>
        <dbReference type="Pfam" id="PF01507"/>
    </source>
</evidence>
<reference evidence="9" key="1">
    <citation type="journal article" date="2019" name="Int. J. Syst. Evol. Microbiol.">
        <title>The Global Catalogue of Microorganisms (GCM) 10K type strain sequencing project: providing services to taxonomists for standard genome sequencing and annotation.</title>
        <authorList>
            <consortium name="The Broad Institute Genomics Platform"/>
            <consortium name="The Broad Institute Genome Sequencing Center for Infectious Disease"/>
            <person name="Wu L."/>
            <person name="Ma J."/>
        </authorList>
    </citation>
    <scope>NUCLEOTIDE SEQUENCE [LARGE SCALE GENOMIC DNA]</scope>
    <source>
        <strain evidence="9">CGMCC 1.10992</strain>
    </source>
</reference>
<dbReference type="PIRSF" id="PIRSF002936">
    <property type="entry name" value="CysDAde_trans"/>
    <property type="match status" value="1"/>
</dbReference>
<dbReference type="EC" id="2.7.7.4" evidence="6"/>
<accession>A0ABW4XSM1</accession>
<comment type="subunit">
    <text evidence="6">Heterodimer composed of CysD, the smaller subunit, and CysN.</text>
</comment>
<evidence type="ECO:0000313" key="9">
    <source>
        <dbReference type="Proteomes" id="UP001597380"/>
    </source>
</evidence>
<dbReference type="InterPro" id="IPR011784">
    <property type="entry name" value="SO4_adenylTrfase_ssu"/>
</dbReference>
<proteinExistence type="inferred from homology"/>
<dbReference type="PANTHER" id="PTHR43196:SF1">
    <property type="entry name" value="SULFATE ADENYLYLTRANSFERASE SUBUNIT 2"/>
    <property type="match status" value="1"/>
</dbReference>
<dbReference type="InterPro" id="IPR014729">
    <property type="entry name" value="Rossmann-like_a/b/a_fold"/>
</dbReference>
<dbReference type="CDD" id="cd23946">
    <property type="entry name" value="Sulfate_adenylyltransferase_2"/>
    <property type="match status" value="1"/>
</dbReference>
<evidence type="ECO:0000256" key="3">
    <source>
        <dbReference type="ARBA" id="ARBA00022695"/>
    </source>
</evidence>
<name>A0ABW4XSM1_9GAMM</name>
<keyword evidence="5 6" id="KW-0067">ATP-binding</keyword>
<gene>
    <name evidence="6 8" type="primary">cysD</name>
    <name evidence="8" type="ORF">ACFSJ3_19180</name>
</gene>
<sequence length="302" mass="35255">MKPFNMTHLKALEAESIHIIREVAAEFDNPVMLYSIGKDSAVMLHLARKAFYPGKLPFPLLHVDTTWKFREMIEFRDRFTEEHDMELLVHINQEGVDMGVGPFTHGSAKHTDIMKTQSLKQALNHYQFDAAFGGARRDEEKSRAKERVYSFRDNNHRWDPKNQRPELWNIYNGKVNKGESIRVFPLSNWTELDIWQYIYLENIEIVPLYFAAERPVVERDGTLIMVDDDRMPLREGETPEMKMVRFRTLGCYPLTGAVESTATTLPEIIQEMLLTKTSERQGRVIDHDQAASMEQKKREGYF</sequence>
<evidence type="ECO:0000313" key="8">
    <source>
        <dbReference type="EMBL" id="MFD2098105.1"/>
    </source>
</evidence>
<dbReference type="InterPro" id="IPR050128">
    <property type="entry name" value="Sulfate_adenylyltrnsfr_sub2"/>
</dbReference>
<dbReference type="RefSeq" id="WP_345342446.1">
    <property type="nucleotide sequence ID" value="NZ_BAABLI010000034.1"/>
</dbReference>
<comment type="function">
    <text evidence="6">With CysN forms the ATP sulfurylase (ATPS) that catalyzes the adenylation of sulfate producing adenosine 5'-phosphosulfate (APS) and diphosphate, the first enzymatic step in sulfur assimilation pathway. APS synthesis involves the formation of a high-energy phosphoric-sulfuric acid anhydride bond driven by GTP hydrolysis by CysN coupled to ATP hydrolysis by CysD.</text>
</comment>
<evidence type="ECO:0000256" key="6">
    <source>
        <dbReference type="HAMAP-Rule" id="MF_00064"/>
    </source>
</evidence>
<dbReference type="SUPFAM" id="SSF52402">
    <property type="entry name" value="Adenine nucleotide alpha hydrolases-like"/>
    <property type="match status" value="1"/>
</dbReference>
<evidence type="ECO:0000256" key="1">
    <source>
        <dbReference type="ARBA" id="ARBA00008885"/>
    </source>
</evidence>
<evidence type="ECO:0000256" key="4">
    <source>
        <dbReference type="ARBA" id="ARBA00022741"/>
    </source>
</evidence>
<dbReference type="HAMAP" id="MF_00064">
    <property type="entry name" value="Sulf_adenylyltr_sub2"/>
    <property type="match status" value="1"/>
</dbReference>
<dbReference type="PANTHER" id="PTHR43196">
    <property type="entry name" value="SULFATE ADENYLYLTRANSFERASE SUBUNIT 2"/>
    <property type="match status" value="1"/>
</dbReference>